<feature type="region of interest" description="Disordered" evidence="10">
    <location>
        <begin position="1217"/>
        <end position="1246"/>
    </location>
</feature>
<dbReference type="FunFam" id="2.60.40.10:FF:000187">
    <property type="entry name" value="neogenin isoform X2"/>
    <property type="match status" value="1"/>
</dbReference>
<feature type="region of interest" description="Disordered" evidence="10">
    <location>
        <begin position="1022"/>
        <end position="1069"/>
    </location>
</feature>
<dbReference type="PANTHER" id="PTHR44170">
    <property type="entry name" value="PROTEIN SIDEKICK"/>
    <property type="match status" value="1"/>
</dbReference>
<keyword evidence="7" id="KW-1015">Disulfide bond</keyword>
<sequence length="1525" mass="166825">MTSLAQLRAAGVLLCLRSNEQRIIAGLELFTVLRFSVEPVDMLAVRGLPAVLNCSVVSDNLVRVEWKKDGTFLNLAADERRRLLPDGSLFISTVEHSVHNKPDEGVYQCVASIDNLGTIISRSARVTVPGLPHFTSQPESVSVHAGGTEVLICEVSDDLAPFTHWQRNGQTVETDMRLVKLPRVALVISNASQADAGAYQCVIEGLGPSKRSQDAQLELLPDSAVVERMEVLIGPSAVSKPLGDTVLLPCVVKGFPLPVIRWMRNGKVVDESDERFAVIGGGNLQIVNLTEEDAGTYSCQADNGNETIETEAELNVQVPPRFLKKPSNMYAHEAMDVIFECDVMGSPAPTVKWVKNGDAVIPSDYFKIVNQHDLQVLGLVKSDEGFYQCVAENEVGNTQASAQLIILDLDVALPTSPVPSLTSATTDHIDSRERRGSVPSPPRDLVASLVSTRFIKLTWRLPAELHGDNLTYSVFYSLDGSSRERVENTTAPGELQVTIENLIPDTKYTFRVVASNRNGLGESSAPLTVATQPEVQVPGPAPNLQVVSITPTTVTLSWERPLTGNGEIQTYKLYYIEKGKDIEQDVDVVGLSYTMTGLKKFTEYSFRVVAYNKHGPGVSTDDLSVHTFSDVPSTAPQNISLEVQNSRSIMVRWQPPPPGTHNGELTGYKLRYRKAGRKGDAAEIITNQLFQLIDGLEKGTEYSFRLSAITVNGSGPASEWISAETFENDLDESQVPGVPSSLHVRPLVNSIVVSWTPPENQDIVVRGYSIGYGIGSPHSQSIKMDHKQRYYSIENLDPSSHYVITLKAFNNMGEGIPVYESAITRPQSAPEPSPMLPPVGVQASVISHDAVKVSWADNSLSKNQKITDSRFYTVRWKTNIPANTKYKVANTTTLTYTVTNLKPSTLYEFSVMVTKGRRSSTWSMTAHGTTLETLPTSAPKDVTVVSKEGRPRTININWQPPSEANGKMTGYIIYYSTDANAEVHDWVVEPVMGNRLTHQIQELTLDTTYYFKIQARNSKGMGPLSDAVHFRTPKAEPSDKMSSDQVGFQGKPGGRSPAPDHGFGSSLDKPGITGSQENQILVIIIIVSVGVFTIITVVVGAVLCTCHSNSHQKKKRAASKSSSASHKYKSTSKDLKPPDLWIHHERVEMKSIDKSPEPNVCVLSLTLHLSLSFPDKPGITGSQENQILVIIIIVSVGVFTIITVVVGAVLCTCHSNSHQKKKRAASKSSSASHKYKSTSKDLKPPDLWIHHERVEMKSIDKSPEPNVVMTETPIPRSTHESASGETAHQRQNTYRGHEIEESVSTLAGRRGMRPKIMMPFDSPPPQPVISAHPIHSLDHLHHHHHHHYHPPPRGYLHHQISLRAPATPSFSGPYLDRPSSSESIRTPGSELPVASSTVDLQHTEVLIKEDEAHCYKPPTAGVHPTHPMKSFTVPTVTVSTHSTPTSALPCTVLMPPPVPGVKTACIGTLSRARAPMAVTVPNAPDQSETSKMLPPKESAYRTDELSEEMAHLEGLMKDLNAITTA</sequence>
<dbReference type="Pfam" id="PF00041">
    <property type="entry name" value="fn3"/>
    <property type="match status" value="6"/>
</dbReference>
<keyword evidence="15" id="KW-1185">Reference proteome</keyword>
<evidence type="ECO:0000256" key="1">
    <source>
        <dbReference type="ARBA" id="ARBA00004479"/>
    </source>
</evidence>
<feature type="transmembrane region" description="Helical" evidence="11">
    <location>
        <begin position="1187"/>
        <end position="1210"/>
    </location>
</feature>
<dbReference type="Proteomes" id="UP001205998">
    <property type="component" value="Unassembled WGS sequence"/>
</dbReference>
<feature type="transmembrane region" description="Helical" evidence="11">
    <location>
        <begin position="1080"/>
        <end position="1106"/>
    </location>
</feature>
<evidence type="ECO:0000259" key="12">
    <source>
        <dbReference type="PROSITE" id="PS50835"/>
    </source>
</evidence>
<evidence type="ECO:0000256" key="3">
    <source>
        <dbReference type="ARBA" id="ARBA00022692"/>
    </source>
</evidence>
<keyword evidence="3 11" id="KW-0812">Transmembrane</keyword>
<dbReference type="PANTHER" id="PTHR44170:SF14">
    <property type="entry name" value="NEOGENIN"/>
    <property type="match status" value="1"/>
</dbReference>
<evidence type="ECO:0000256" key="8">
    <source>
        <dbReference type="ARBA" id="ARBA00023180"/>
    </source>
</evidence>
<comment type="caution">
    <text evidence="14">The sequence shown here is derived from an EMBL/GenBank/DDBJ whole genome shotgun (WGS) entry which is preliminary data.</text>
</comment>
<protein>
    <submittedName>
        <fullName evidence="14">Neogenin isoform X3</fullName>
    </submittedName>
</protein>
<dbReference type="Gene3D" id="2.60.40.10">
    <property type="entry name" value="Immunoglobulins"/>
    <property type="match status" value="10"/>
</dbReference>
<dbReference type="InterPro" id="IPR013098">
    <property type="entry name" value="Ig_I-set"/>
</dbReference>
<dbReference type="SMART" id="SM00060">
    <property type="entry name" value="FN3"/>
    <property type="match status" value="6"/>
</dbReference>
<dbReference type="SMART" id="SM00409">
    <property type="entry name" value="IG"/>
    <property type="match status" value="4"/>
</dbReference>
<dbReference type="Pfam" id="PF07679">
    <property type="entry name" value="I-set"/>
    <property type="match status" value="1"/>
</dbReference>
<evidence type="ECO:0000259" key="13">
    <source>
        <dbReference type="PROSITE" id="PS50853"/>
    </source>
</evidence>
<dbReference type="PRINTS" id="PR00014">
    <property type="entry name" value="FNTYPEIII"/>
</dbReference>
<feature type="domain" description="Fibronectin type-III" evidence="13">
    <location>
        <begin position="938"/>
        <end position="1035"/>
    </location>
</feature>
<dbReference type="PROSITE" id="PS50835">
    <property type="entry name" value="IG_LIKE"/>
    <property type="match status" value="4"/>
</dbReference>
<dbReference type="InterPro" id="IPR003598">
    <property type="entry name" value="Ig_sub2"/>
</dbReference>
<evidence type="ECO:0000256" key="9">
    <source>
        <dbReference type="ARBA" id="ARBA00023319"/>
    </source>
</evidence>
<reference evidence="14" key="1">
    <citation type="submission" date="2018-07" db="EMBL/GenBank/DDBJ databases">
        <title>Comparative genomics of catfishes provides insights into carnivory and benthic adaptation.</title>
        <authorList>
            <person name="Zhang Y."/>
            <person name="Wang D."/>
            <person name="Peng Z."/>
            <person name="Zheng S."/>
            <person name="Shao F."/>
            <person name="Tao W."/>
        </authorList>
    </citation>
    <scope>NUCLEOTIDE SEQUENCE</scope>
    <source>
        <strain evidence="14">Chongqing</strain>
    </source>
</reference>
<dbReference type="InterPro" id="IPR003961">
    <property type="entry name" value="FN3_dom"/>
</dbReference>
<dbReference type="SUPFAM" id="SSF48726">
    <property type="entry name" value="Immunoglobulin"/>
    <property type="match status" value="4"/>
</dbReference>
<organism evidence="14 15">
    <name type="scientific">Silurus asotus</name>
    <name type="common">Amur catfish</name>
    <name type="synonym">Parasilurus asotus</name>
    <dbReference type="NCBI Taxonomy" id="30991"/>
    <lineage>
        <taxon>Eukaryota</taxon>
        <taxon>Metazoa</taxon>
        <taxon>Chordata</taxon>
        <taxon>Craniata</taxon>
        <taxon>Vertebrata</taxon>
        <taxon>Euteleostomi</taxon>
        <taxon>Actinopterygii</taxon>
        <taxon>Neopterygii</taxon>
        <taxon>Teleostei</taxon>
        <taxon>Ostariophysi</taxon>
        <taxon>Siluriformes</taxon>
        <taxon>Siluridae</taxon>
        <taxon>Silurus</taxon>
    </lineage>
</organism>
<keyword evidence="9" id="KW-0393">Immunoglobulin domain</keyword>
<keyword evidence="8" id="KW-0325">Glycoprotein</keyword>
<feature type="compositionally biased region" description="Basic and acidic residues" evidence="10">
    <location>
        <begin position="1033"/>
        <end position="1042"/>
    </location>
</feature>
<feature type="region of interest" description="Disordered" evidence="10">
    <location>
        <begin position="1114"/>
        <end position="1133"/>
    </location>
</feature>
<dbReference type="EMBL" id="MU557501">
    <property type="protein sequence ID" value="KAI5614865.1"/>
    <property type="molecule type" value="Genomic_DNA"/>
</dbReference>
<evidence type="ECO:0000256" key="11">
    <source>
        <dbReference type="SAM" id="Phobius"/>
    </source>
</evidence>
<name>A0AAD5AF04_SILAS</name>
<dbReference type="InterPro" id="IPR003599">
    <property type="entry name" value="Ig_sub"/>
</dbReference>
<feature type="region of interest" description="Disordered" evidence="10">
    <location>
        <begin position="1274"/>
        <end position="1296"/>
    </location>
</feature>
<dbReference type="FunFam" id="2.60.40.10:FF:000551">
    <property type="entry name" value="Protogenin A"/>
    <property type="match status" value="1"/>
</dbReference>
<evidence type="ECO:0000256" key="10">
    <source>
        <dbReference type="SAM" id="MobiDB-lite"/>
    </source>
</evidence>
<dbReference type="GO" id="GO:0098609">
    <property type="term" value="P:cell-cell adhesion"/>
    <property type="evidence" value="ECO:0007669"/>
    <property type="project" value="TreeGrafter"/>
</dbReference>
<feature type="domain" description="Fibronectin type-III" evidence="13">
    <location>
        <begin position="837"/>
        <end position="933"/>
    </location>
</feature>
<feature type="domain" description="Ig-like" evidence="12">
    <location>
        <begin position="221"/>
        <end position="315"/>
    </location>
</feature>
<dbReference type="FunFam" id="2.60.40.10:FF:000189">
    <property type="entry name" value="Neogenin isoform 3"/>
    <property type="match status" value="1"/>
</dbReference>
<dbReference type="GO" id="GO:0016020">
    <property type="term" value="C:membrane"/>
    <property type="evidence" value="ECO:0007669"/>
    <property type="project" value="UniProtKB-SubCell"/>
</dbReference>
<feature type="domain" description="Fibronectin type-III" evidence="13">
    <location>
        <begin position="540"/>
        <end position="630"/>
    </location>
</feature>
<feature type="domain" description="Ig-like" evidence="12">
    <location>
        <begin position="320"/>
        <end position="405"/>
    </location>
</feature>
<feature type="compositionally biased region" description="Basic and acidic residues" evidence="10">
    <location>
        <begin position="427"/>
        <end position="436"/>
    </location>
</feature>
<dbReference type="Pfam" id="PF13927">
    <property type="entry name" value="Ig_3"/>
    <property type="match status" value="2"/>
</dbReference>
<evidence type="ECO:0000313" key="14">
    <source>
        <dbReference type="EMBL" id="KAI5614865.1"/>
    </source>
</evidence>
<dbReference type="FunFam" id="2.60.40.10:FF:000101">
    <property type="entry name" value="Neogenin isoform 1"/>
    <property type="match status" value="1"/>
</dbReference>
<dbReference type="InterPro" id="IPR007110">
    <property type="entry name" value="Ig-like_dom"/>
</dbReference>
<evidence type="ECO:0000256" key="6">
    <source>
        <dbReference type="ARBA" id="ARBA00023136"/>
    </source>
</evidence>
<dbReference type="InterPro" id="IPR036179">
    <property type="entry name" value="Ig-like_dom_sf"/>
</dbReference>
<dbReference type="FunFam" id="2.60.40.10:FF:000133">
    <property type="entry name" value="Neogenin isoform 1"/>
    <property type="match status" value="1"/>
</dbReference>
<evidence type="ECO:0000256" key="7">
    <source>
        <dbReference type="ARBA" id="ARBA00023157"/>
    </source>
</evidence>
<dbReference type="CDD" id="cd00063">
    <property type="entry name" value="FN3"/>
    <property type="match status" value="6"/>
</dbReference>
<accession>A0AAD5AF04</accession>
<dbReference type="InterPro" id="IPR013783">
    <property type="entry name" value="Ig-like_fold"/>
</dbReference>
<dbReference type="SUPFAM" id="SSF49265">
    <property type="entry name" value="Fibronectin type III"/>
    <property type="match status" value="3"/>
</dbReference>
<feature type="domain" description="Fibronectin type-III" evidence="13">
    <location>
        <begin position="738"/>
        <end position="828"/>
    </location>
</feature>
<dbReference type="SMART" id="SM00408">
    <property type="entry name" value="IGc2"/>
    <property type="match status" value="4"/>
</dbReference>
<keyword evidence="4" id="KW-0677">Repeat</keyword>
<evidence type="ECO:0000256" key="5">
    <source>
        <dbReference type="ARBA" id="ARBA00022989"/>
    </source>
</evidence>
<evidence type="ECO:0000313" key="15">
    <source>
        <dbReference type="Proteomes" id="UP001205998"/>
    </source>
</evidence>
<dbReference type="PROSITE" id="PS50853">
    <property type="entry name" value="FN3"/>
    <property type="match status" value="6"/>
</dbReference>
<dbReference type="InterPro" id="IPR036116">
    <property type="entry name" value="FN3_sf"/>
</dbReference>
<dbReference type="Pfam" id="PF06583">
    <property type="entry name" value="Neogenin_C"/>
    <property type="match status" value="2"/>
</dbReference>
<dbReference type="FunFam" id="2.60.40.10:FF:000004">
    <property type="entry name" value="DCC isoform 1"/>
    <property type="match status" value="2"/>
</dbReference>
<comment type="subcellular location">
    <subcellularLocation>
        <location evidence="1">Membrane</location>
        <topology evidence="1">Single-pass type I membrane protein</topology>
    </subcellularLocation>
</comment>
<feature type="domain" description="Ig-like" evidence="12">
    <location>
        <begin position="33"/>
        <end position="127"/>
    </location>
</feature>
<keyword evidence="6 11" id="KW-0472">Membrane</keyword>
<feature type="domain" description="Fibronectin type-III" evidence="13">
    <location>
        <begin position="635"/>
        <end position="728"/>
    </location>
</feature>
<feature type="region of interest" description="Disordered" evidence="10">
    <location>
        <begin position="1367"/>
        <end position="1396"/>
    </location>
</feature>
<dbReference type="FunFam" id="2.60.40.10:FF:000106">
    <property type="entry name" value="Neogenin isoform 1"/>
    <property type="match status" value="1"/>
</dbReference>
<proteinExistence type="inferred from homology"/>
<gene>
    <name evidence="14" type="ORF">C0J50_11019</name>
</gene>
<evidence type="ECO:0000256" key="2">
    <source>
        <dbReference type="ARBA" id="ARBA00009588"/>
    </source>
</evidence>
<feature type="domain" description="Fibronectin type-III" evidence="13">
    <location>
        <begin position="441"/>
        <end position="534"/>
    </location>
</feature>
<comment type="similarity">
    <text evidence="2">Belongs to the immunoglobulin superfamily. DCC family.</text>
</comment>
<dbReference type="FunFam" id="2.60.40.10:FF:000216">
    <property type="entry name" value="neogenin isoform X1"/>
    <property type="match status" value="1"/>
</dbReference>
<keyword evidence="5 11" id="KW-1133">Transmembrane helix</keyword>
<feature type="compositionally biased region" description="Polar residues" evidence="10">
    <location>
        <begin position="1280"/>
        <end position="1294"/>
    </location>
</feature>
<feature type="region of interest" description="Disordered" evidence="10">
    <location>
        <begin position="420"/>
        <end position="442"/>
    </location>
</feature>
<evidence type="ECO:0000256" key="4">
    <source>
        <dbReference type="ARBA" id="ARBA00022737"/>
    </source>
</evidence>
<dbReference type="CDD" id="cd05722">
    <property type="entry name" value="IgI_1_Neogenin_like"/>
    <property type="match status" value="1"/>
</dbReference>
<feature type="domain" description="Ig-like" evidence="12">
    <location>
        <begin position="132"/>
        <end position="218"/>
    </location>
</feature>
<dbReference type="InterPro" id="IPR010560">
    <property type="entry name" value="Neogenin_C"/>
</dbReference>